<dbReference type="Pfam" id="PF14237">
    <property type="entry name" value="GYF_2"/>
    <property type="match status" value="1"/>
</dbReference>
<dbReference type="InterPro" id="IPR001082">
    <property type="entry name" value="Pilin"/>
</dbReference>
<organism evidence="4 5">
    <name type="scientific">Xanthomonas campestris pv. papavericola</name>
    <dbReference type="NCBI Taxonomy" id="487881"/>
    <lineage>
        <taxon>Bacteria</taxon>
        <taxon>Pseudomonadati</taxon>
        <taxon>Pseudomonadota</taxon>
        <taxon>Gammaproteobacteria</taxon>
        <taxon>Lysobacterales</taxon>
        <taxon>Lysobacteraceae</taxon>
        <taxon>Xanthomonas</taxon>
    </lineage>
</organism>
<reference evidence="4" key="1">
    <citation type="submission" date="2021-10" db="EMBL/GenBank/DDBJ databases">
        <authorList>
            <person name="Hussein R."/>
            <person name="Harrison J."/>
            <person name="Studholme D.J."/>
            <person name="Vicente J."/>
            <person name="Grant M."/>
        </authorList>
    </citation>
    <scope>NUCLEOTIDE SEQUENCE</scope>
    <source>
        <strain evidence="4">NCPPB 2970</strain>
    </source>
</reference>
<evidence type="ECO:0000259" key="3">
    <source>
        <dbReference type="Pfam" id="PF14237"/>
    </source>
</evidence>
<keyword evidence="2" id="KW-0472">Membrane</keyword>
<dbReference type="EMBL" id="JAJFNJ020000003">
    <property type="protein sequence ID" value="MEC3888059.1"/>
    <property type="molecule type" value="Genomic_DNA"/>
</dbReference>
<dbReference type="InterPro" id="IPR045584">
    <property type="entry name" value="Pilin-like"/>
</dbReference>
<evidence type="ECO:0000313" key="4">
    <source>
        <dbReference type="EMBL" id="MEC3888059.1"/>
    </source>
</evidence>
<dbReference type="GO" id="GO:0007155">
    <property type="term" value="P:cell adhesion"/>
    <property type="evidence" value="ECO:0007669"/>
    <property type="project" value="InterPro"/>
</dbReference>
<evidence type="ECO:0000313" key="5">
    <source>
        <dbReference type="Proteomes" id="UP001297361"/>
    </source>
</evidence>
<dbReference type="AlphaFoldDB" id="A0AAJ2X390"/>
<accession>A0AAJ2X390</accession>
<gene>
    <name evidence="4" type="ORF">LLE72_009935</name>
</gene>
<dbReference type="SUPFAM" id="SSF54523">
    <property type="entry name" value="Pili subunits"/>
    <property type="match status" value="1"/>
</dbReference>
<dbReference type="Proteomes" id="UP001297361">
    <property type="component" value="Unassembled WGS sequence"/>
</dbReference>
<comment type="caution">
    <text evidence="4">The sequence shown here is derived from an EMBL/GenBank/DDBJ whole genome shotgun (WGS) entry which is preliminary data.</text>
</comment>
<protein>
    <submittedName>
        <fullName evidence="4">Pilin</fullName>
    </submittedName>
</protein>
<dbReference type="GO" id="GO:0009289">
    <property type="term" value="C:pilus"/>
    <property type="evidence" value="ECO:0007669"/>
    <property type="project" value="InterPro"/>
</dbReference>
<feature type="domain" description="GYF" evidence="3">
    <location>
        <begin position="4"/>
        <end position="50"/>
    </location>
</feature>
<evidence type="ECO:0000256" key="1">
    <source>
        <dbReference type="ARBA" id="ARBA00005233"/>
    </source>
</evidence>
<dbReference type="RefSeq" id="WP_115003774.1">
    <property type="nucleotide sequence ID" value="NZ_JAJFNJ020000003.1"/>
</dbReference>
<sequence length="246" mass="25934">MSSWYYADGSRQRRGPVDVEALRGLYRDGLIALDSLVWREGMPHWAPLAACAAELGPPIATDVASSPLPPPLPPAAVGKASARTTFSAPPHSTPVATSRNGAGWAVGIAVGSVIGVVGLAFVFGIVAAIALPAYQDYTARAKVSQAIGALAPLKPQIAEFLEREGRCPTNDDAGFHPPEHYASGTLGIVRIGHFDTAQCGVEALLHMPDNAKLDGKPLWLDLDQDAGSWDCSSEIDDKFLPQDCRG</sequence>
<dbReference type="InterPro" id="IPR025640">
    <property type="entry name" value="GYF_2"/>
</dbReference>
<proteinExistence type="inferred from homology"/>
<dbReference type="Pfam" id="PF00114">
    <property type="entry name" value="Pilin"/>
    <property type="match status" value="1"/>
</dbReference>
<comment type="similarity">
    <text evidence="1">Belongs to the N-Me-Phe pilin family.</text>
</comment>
<feature type="transmembrane region" description="Helical" evidence="2">
    <location>
        <begin position="104"/>
        <end position="134"/>
    </location>
</feature>
<keyword evidence="2" id="KW-1133">Transmembrane helix</keyword>
<evidence type="ECO:0000256" key="2">
    <source>
        <dbReference type="SAM" id="Phobius"/>
    </source>
</evidence>
<reference evidence="4" key="2">
    <citation type="submission" date="2024-01" db="EMBL/GenBank/DDBJ databases">
        <title>Long-read genome sequencing of X. campestris pv. papavericola.</title>
        <authorList>
            <person name="Hussain R.M.F."/>
            <person name="Greer S."/>
            <person name="Harrison J."/>
            <person name="Grant M."/>
            <person name="Vicente J."/>
            <person name="Studholme D.J."/>
        </authorList>
    </citation>
    <scope>NUCLEOTIDE SEQUENCE</scope>
    <source>
        <strain evidence="4">NCPPB 2970</strain>
    </source>
</reference>
<keyword evidence="2" id="KW-0812">Transmembrane</keyword>
<name>A0AAJ2X390_XANCA</name>
<dbReference type="Gene3D" id="3.30.700.10">
    <property type="entry name" value="Glycoprotein, Type 4 Pilin"/>
    <property type="match status" value="1"/>
</dbReference>